<gene>
    <name evidence="2" type="ORF">Tci_006038</name>
</gene>
<dbReference type="EMBL" id="BKCJ010000533">
    <property type="protein sequence ID" value="GEU34060.1"/>
    <property type="molecule type" value="Genomic_DNA"/>
</dbReference>
<evidence type="ECO:0000313" key="2">
    <source>
        <dbReference type="EMBL" id="GEU34060.1"/>
    </source>
</evidence>
<evidence type="ECO:0000256" key="1">
    <source>
        <dbReference type="SAM" id="MobiDB-lite"/>
    </source>
</evidence>
<accession>A0A6L2JBD0</accession>
<dbReference type="AlphaFoldDB" id="A0A6L2JBD0"/>
<organism evidence="2">
    <name type="scientific">Tanacetum cinerariifolium</name>
    <name type="common">Dalmatian daisy</name>
    <name type="synonym">Chrysanthemum cinerariifolium</name>
    <dbReference type="NCBI Taxonomy" id="118510"/>
    <lineage>
        <taxon>Eukaryota</taxon>
        <taxon>Viridiplantae</taxon>
        <taxon>Streptophyta</taxon>
        <taxon>Embryophyta</taxon>
        <taxon>Tracheophyta</taxon>
        <taxon>Spermatophyta</taxon>
        <taxon>Magnoliopsida</taxon>
        <taxon>eudicotyledons</taxon>
        <taxon>Gunneridae</taxon>
        <taxon>Pentapetalae</taxon>
        <taxon>asterids</taxon>
        <taxon>campanulids</taxon>
        <taxon>Asterales</taxon>
        <taxon>Asteraceae</taxon>
        <taxon>Asteroideae</taxon>
        <taxon>Anthemideae</taxon>
        <taxon>Anthemidinae</taxon>
        <taxon>Tanacetum</taxon>
    </lineage>
</organism>
<protein>
    <submittedName>
        <fullName evidence="2">Uncharacterized protein</fullName>
    </submittedName>
</protein>
<proteinExistence type="predicted"/>
<sequence length="276" mass="31770">MRQEQAQQAARDEKLVPTKDKVKTGKSNLRMDPTLTQKEETYQVMLDIIKNTSCCNTFLTSVDVPRCMLITCINHGEPLELSSTNAYRGKRQAMTDSDHQGLKFYGGIYHKANVDYVALIWEDLHYQIDYRQSKIRIREIMPYPRFTKVIIHHFMSQHKSISKRQGLLYHIVDDDGVLDRLKFINKGEECQVYGKPIPNSDKGAGTSPEVSDKIKDKSKAQYDLKDWGSVDDETFLFDDKEEKPEDIPWVSTNDDEFENDGVTPCEFSFNNLAVSV</sequence>
<reference evidence="2" key="1">
    <citation type="journal article" date="2019" name="Sci. Rep.">
        <title>Draft genome of Tanacetum cinerariifolium, the natural source of mosquito coil.</title>
        <authorList>
            <person name="Yamashiro T."/>
            <person name="Shiraishi A."/>
            <person name="Satake H."/>
            <person name="Nakayama K."/>
        </authorList>
    </citation>
    <scope>NUCLEOTIDE SEQUENCE</scope>
</reference>
<feature type="region of interest" description="Disordered" evidence="1">
    <location>
        <begin position="195"/>
        <end position="215"/>
    </location>
</feature>
<name>A0A6L2JBD0_TANCI</name>
<feature type="region of interest" description="Disordered" evidence="1">
    <location>
        <begin position="1"/>
        <end position="28"/>
    </location>
</feature>
<feature type="compositionally biased region" description="Basic and acidic residues" evidence="1">
    <location>
        <begin position="10"/>
        <end position="23"/>
    </location>
</feature>
<comment type="caution">
    <text evidence="2">The sequence shown here is derived from an EMBL/GenBank/DDBJ whole genome shotgun (WGS) entry which is preliminary data.</text>
</comment>